<sequence>MPHRWCNSAQIRREQIESGADLTFNEVFKPLLVSQIKSLSPSNVLEVGAGTGHISKELSELGFSVTAIELSTGMYGVAKDVLSLTDVRLLNCTSFNLEKSQLYEVAFSHLVAHIVDDLNEFFELVGQHLKANSHFIFSIPHPCFYNEYKGFFGDEYNYMTPMSKTPMSKTVSFAITKDSKNKISGVPYHHRPLSEYINKLVETGFAIDGFDETYPEEDIQLKYGAKWESPRYCVFICRKL</sequence>
<dbReference type="EC" id="2.1.1.64" evidence="2"/>
<organism evidence="2 3">
    <name type="scientific">Vreelandella lionensis</name>
    <dbReference type="NCBI Taxonomy" id="1144478"/>
    <lineage>
        <taxon>Bacteria</taxon>
        <taxon>Pseudomonadati</taxon>
        <taxon>Pseudomonadota</taxon>
        <taxon>Gammaproteobacteria</taxon>
        <taxon>Oceanospirillales</taxon>
        <taxon>Halomonadaceae</taxon>
        <taxon>Vreelandella</taxon>
    </lineage>
</organism>
<dbReference type="PANTHER" id="PTHR43861">
    <property type="entry name" value="TRANS-ACONITATE 2-METHYLTRANSFERASE-RELATED"/>
    <property type="match status" value="1"/>
</dbReference>
<dbReference type="InterPro" id="IPR029063">
    <property type="entry name" value="SAM-dependent_MTases_sf"/>
</dbReference>
<evidence type="ECO:0000313" key="3">
    <source>
        <dbReference type="Proteomes" id="UP001614338"/>
    </source>
</evidence>
<evidence type="ECO:0000313" key="2">
    <source>
        <dbReference type="EMBL" id="MFI8749435.1"/>
    </source>
</evidence>
<evidence type="ECO:0000259" key="1">
    <source>
        <dbReference type="Pfam" id="PF08241"/>
    </source>
</evidence>
<dbReference type="EC" id="2.1.1.222" evidence="2"/>
<dbReference type="Proteomes" id="UP001614338">
    <property type="component" value="Unassembled WGS sequence"/>
</dbReference>
<dbReference type="SUPFAM" id="SSF53335">
    <property type="entry name" value="S-adenosyl-L-methionine-dependent methyltransferases"/>
    <property type="match status" value="1"/>
</dbReference>
<dbReference type="Pfam" id="PF08241">
    <property type="entry name" value="Methyltransf_11"/>
    <property type="match status" value="1"/>
</dbReference>
<dbReference type="CDD" id="cd02440">
    <property type="entry name" value="AdoMet_MTases"/>
    <property type="match status" value="1"/>
</dbReference>
<keyword evidence="3" id="KW-1185">Reference proteome</keyword>
<protein>
    <submittedName>
        <fullName evidence="2">Class I SAM-dependent methyltransferase</fullName>
        <ecNumber evidence="2">2.1.1.222</ecNumber>
        <ecNumber evidence="2">2.1.1.64</ecNumber>
    </submittedName>
</protein>
<dbReference type="InterPro" id="IPR013216">
    <property type="entry name" value="Methyltransf_11"/>
</dbReference>
<proteinExistence type="predicted"/>
<gene>
    <name evidence="2" type="ORF">ACIGG6_05465</name>
</gene>
<dbReference type="Gene3D" id="3.40.50.150">
    <property type="entry name" value="Vaccinia Virus protein VP39"/>
    <property type="match status" value="1"/>
</dbReference>
<feature type="domain" description="Methyltransferase type 11" evidence="1">
    <location>
        <begin position="45"/>
        <end position="137"/>
    </location>
</feature>
<dbReference type="GO" id="GO:0032259">
    <property type="term" value="P:methylation"/>
    <property type="evidence" value="ECO:0007669"/>
    <property type="project" value="UniProtKB-KW"/>
</dbReference>
<keyword evidence="2" id="KW-0489">Methyltransferase</keyword>
<accession>A0ABW8BQE4</accession>
<reference evidence="2 3" key="1">
    <citation type="submission" date="2024-10" db="EMBL/GenBank/DDBJ databases">
        <title>The Natural Products Discovery Center: Release of the First 8490 Sequenced Strains for Exploring Actinobacteria Biosynthetic Diversity.</title>
        <authorList>
            <person name="Kalkreuter E."/>
            <person name="Kautsar S.A."/>
            <person name="Yang D."/>
            <person name="Bader C.D."/>
            <person name="Teijaro C.N."/>
            <person name="Fluegel L."/>
            <person name="Davis C.M."/>
            <person name="Simpson J.R."/>
            <person name="Lauterbach L."/>
            <person name="Steele A.D."/>
            <person name="Gui C."/>
            <person name="Meng S."/>
            <person name="Li G."/>
            <person name="Viehrig K."/>
            <person name="Ye F."/>
            <person name="Su P."/>
            <person name="Kiefer A.F."/>
            <person name="Nichols A."/>
            <person name="Cepeda A.J."/>
            <person name="Yan W."/>
            <person name="Fan B."/>
            <person name="Jiang Y."/>
            <person name="Adhikari A."/>
            <person name="Zheng C.-J."/>
            <person name="Schuster L."/>
            <person name="Cowan T.M."/>
            <person name="Smanski M.J."/>
            <person name="Chevrette M.G."/>
            <person name="De Carvalho L.P.S."/>
            <person name="Shen B."/>
        </authorList>
    </citation>
    <scope>NUCLEOTIDE SEQUENCE [LARGE SCALE GENOMIC DNA]</scope>
    <source>
        <strain evidence="2 3">NPDC077409</strain>
    </source>
</reference>
<keyword evidence="2" id="KW-0808">Transferase</keyword>
<dbReference type="EMBL" id="JBITWC010000006">
    <property type="protein sequence ID" value="MFI8749435.1"/>
    <property type="molecule type" value="Genomic_DNA"/>
</dbReference>
<dbReference type="GO" id="GO:0102208">
    <property type="term" value="F:2-polyprenyl-6-hydroxyphenol methylase activity"/>
    <property type="evidence" value="ECO:0007669"/>
    <property type="project" value="UniProtKB-EC"/>
</dbReference>
<comment type="caution">
    <text evidence="2">The sequence shown here is derived from an EMBL/GenBank/DDBJ whole genome shotgun (WGS) entry which is preliminary data.</text>
</comment>
<name>A0ABW8BQE4_9GAMM</name>
<dbReference type="GO" id="GO:0061542">
    <property type="term" value="F:3-demethylubiquinol 3-O-methyltransferase activity"/>
    <property type="evidence" value="ECO:0007669"/>
    <property type="project" value="UniProtKB-EC"/>
</dbReference>
<dbReference type="RefSeq" id="WP_399842933.1">
    <property type="nucleotide sequence ID" value="NZ_JBITWC010000006.1"/>
</dbReference>